<dbReference type="Proteomes" id="UP001198602">
    <property type="component" value="Unassembled WGS sequence"/>
</dbReference>
<reference evidence="4 5" key="1">
    <citation type="submission" date="2021-07" db="EMBL/GenBank/DDBJ databases">
        <title>Characterization of Violacein-producing bacteria and related species.</title>
        <authorList>
            <person name="Wilson H.S."/>
            <person name="De Leon M.E."/>
        </authorList>
    </citation>
    <scope>NUCLEOTIDE SEQUENCE [LARGE SCALE GENOMIC DNA]</scope>
    <source>
        <strain evidence="4 5">HSC-2F05</strain>
    </source>
</reference>
<evidence type="ECO:0000256" key="1">
    <source>
        <dbReference type="ARBA" id="ARBA00004442"/>
    </source>
</evidence>
<proteinExistence type="predicted"/>
<evidence type="ECO:0000313" key="4">
    <source>
        <dbReference type="EMBL" id="MCA1855421.1"/>
    </source>
</evidence>
<name>A0ABS7Y6V3_9BURK</name>
<keyword evidence="5" id="KW-1185">Reference proteome</keyword>
<dbReference type="Gene3D" id="2.40.160.20">
    <property type="match status" value="1"/>
</dbReference>
<organism evidence="4 5">
    <name type="scientific">Massilia hydrophila</name>
    <dbReference type="NCBI Taxonomy" id="3044279"/>
    <lineage>
        <taxon>Bacteria</taxon>
        <taxon>Pseudomonadati</taxon>
        <taxon>Pseudomonadota</taxon>
        <taxon>Betaproteobacteria</taxon>
        <taxon>Burkholderiales</taxon>
        <taxon>Oxalobacteraceae</taxon>
        <taxon>Telluria group</taxon>
        <taxon>Massilia</taxon>
    </lineage>
</organism>
<feature type="chain" id="PRO_5047213419" evidence="2">
    <location>
        <begin position="21"/>
        <end position="234"/>
    </location>
</feature>
<dbReference type="InterPro" id="IPR000498">
    <property type="entry name" value="OmpA-like_TM_dom"/>
</dbReference>
<evidence type="ECO:0000256" key="2">
    <source>
        <dbReference type="SAM" id="SignalP"/>
    </source>
</evidence>
<feature type="domain" description="Outer membrane protein OmpA-like transmembrane" evidence="3">
    <location>
        <begin position="84"/>
        <end position="211"/>
    </location>
</feature>
<comment type="caution">
    <text evidence="4">The sequence shown here is derived from an EMBL/GenBank/DDBJ whole genome shotgun (WGS) entry which is preliminary data.</text>
</comment>
<gene>
    <name evidence="4" type="ORF">LE190_05715</name>
</gene>
<dbReference type="EMBL" id="JAHYBX010000001">
    <property type="protein sequence ID" value="MCA1855421.1"/>
    <property type="molecule type" value="Genomic_DNA"/>
</dbReference>
<evidence type="ECO:0000313" key="5">
    <source>
        <dbReference type="Proteomes" id="UP001198602"/>
    </source>
</evidence>
<comment type="subcellular location">
    <subcellularLocation>
        <location evidence="1">Cell outer membrane</location>
    </subcellularLocation>
</comment>
<dbReference type="SUPFAM" id="SSF56925">
    <property type="entry name" value="OMPA-like"/>
    <property type="match status" value="1"/>
</dbReference>
<evidence type="ECO:0000259" key="3">
    <source>
        <dbReference type="Pfam" id="PF01389"/>
    </source>
</evidence>
<accession>A0ABS7Y6V3</accession>
<dbReference type="RefSeq" id="WP_225237769.1">
    <property type="nucleotide sequence ID" value="NZ_JAHYBX010000001.1"/>
</dbReference>
<dbReference type="InterPro" id="IPR011250">
    <property type="entry name" value="OMP/PagP_B-barrel"/>
</dbReference>
<keyword evidence="2" id="KW-0732">Signal</keyword>
<sequence>MHPHHYMAAVALLAIGAAQAQENAALLNQAPATATAALEAATGARFGPLAEGFKRYSPLYGGNEAANPNDRLFTGFRTDPRLVIGYAFNSYLALEAGYAHLNDQGFHKIVANSPVESAIAAGALGVASNTTYVSARLTLPVNDRLTAYGKFGIAHSQVKNDGFVTPQGAAARAAGRQDGVFAGESATGPYGALGAKYKLNDRATLSGEYRVNGSASKFAASNAGGLKGSVGIGF</sequence>
<dbReference type="Pfam" id="PF01389">
    <property type="entry name" value="OmpA_membrane"/>
    <property type="match status" value="1"/>
</dbReference>
<protein>
    <submittedName>
        <fullName evidence="4">Porin family protein</fullName>
    </submittedName>
</protein>
<feature type="signal peptide" evidence="2">
    <location>
        <begin position="1"/>
        <end position="20"/>
    </location>
</feature>